<gene>
    <name evidence="10" type="ORF">MGR_3427</name>
</gene>
<dbReference type="CDD" id="cd00130">
    <property type="entry name" value="PAS"/>
    <property type="match status" value="1"/>
</dbReference>
<dbReference type="InterPro" id="IPR052162">
    <property type="entry name" value="Sensor_kinase/Photoreceptor"/>
</dbReference>
<evidence type="ECO:0000259" key="9">
    <source>
        <dbReference type="PROSITE" id="PS50113"/>
    </source>
</evidence>
<dbReference type="PANTHER" id="PTHR43304:SF1">
    <property type="entry name" value="PAC DOMAIN-CONTAINING PROTEIN"/>
    <property type="match status" value="1"/>
</dbReference>
<keyword evidence="6" id="KW-0472">Membrane</keyword>
<protein>
    <recommendedName>
        <fullName evidence="2">histidine kinase</fullName>
        <ecNumber evidence="2">2.7.13.3</ecNumber>
    </recommendedName>
</protein>
<evidence type="ECO:0000313" key="10">
    <source>
        <dbReference type="EMBL" id="CAM75577.1"/>
    </source>
</evidence>
<accession>A4TY70</accession>
<dbReference type="SMART" id="SM00091">
    <property type="entry name" value="PAS"/>
    <property type="match status" value="1"/>
</dbReference>
<proteinExistence type="predicted"/>
<reference evidence="10" key="1">
    <citation type="journal article" date="2007" name="J. Bacteriol.">
        <title>Comparative genome analysis of four magnetotactic bacteria reveals a complex set of group-specific genes implicated in magnetosome biomineralization and function.</title>
        <authorList>
            <person name="Richter M."/>
            <person name="Kube M."/>
            <person name="Bazylinski D.A."/>
            <person name="Lombardot T."/>
            <person name="Gloeckner F.O."/>
            <person name="Reinhardt R."/>
            <person name="Schueler D."/>
        </authorList>
    </citation>
    <scope>NUCLEOTIDE SEQUENCE</scope>
    <source>
        <strain evidence="10">MSR-1</strain>
    </source>
</reference>
<keyword evidence="5 10" id="KW-0418">Kinase</keyword>
<dbReference type="InterPro" id="IPR036097">
    <property type="entry name" value="HisK_dim/P_sf"/>
</dbReference>
<keyword evidence="6" id="KW-0812">Transmembrane</keyword>
<sequence length="703" mass="77276">MSPLIASETGGLLRRPMGAVTRLYSNRLIVMVAVFGVLAVLGLTAVLLVSMRNSRLMALQAAEHSSHTIAQAVTGSVARTVQSVDVLLLATATQFEENSWPANPADADGQLRRLLAFMPHIRQLALIAADGRVLGDSGDRRLTAQWDARPYFAQADSGLRGTLIGTRQPGRMLGPAGAPHIHHFIPFFRVLKSRSGQGDALLVAAVNPLHFNDMFTSLDLPPSARLRMWRYDGTLLAGDEDDGGFAAADHAGDTLFAEQLKKSEFGTFLLTDTDGTERITSYRTTANWPVVISVGLSRDDVLSLWRDASLPLLWPVGGLGLGLLVLTAILTRSLILRARTEATLVLSEQVLQTVSNGVAIADATQPDFPLVYVNPAFESMTGYKAADVVGTNARFLHRDDYDQPDLARLRTALETGGSVHVVLRNYRADGSLFWNDMTVSAVHAITGGLTHFVAIQRDITEQEQNRVSLRQAYDRIERYSAELERFSFILAHHLQEPARHIVLYSQMISRALDENADLELRGNLDFLTRAGSRLKDLLRDVQLYLAMDRLAMVGGNAEAEMVLDKEWVNRSVGIDGAEMSSSALPRVQVPPRRLADLFAVLIDNSILFRHPDRPLRVTVEAKRQDDGFWRFDFSDNGMGIPPEFLEKVFGVFERLHGREQFRGNGVGLAIARKLVETLGGRISAHSDGVSGTTLTFTLPEATE</sequence>
<dbReference type="PROSITE" id="PS50113">
    <property type="entry name" value="PAC"/>
    <property type="match status" value="1"/>
</dbReference>
<name>A4TY70_9PROT</name>
<dbReference type="SUPFAM" id="SSF55874">
    <property type="entry name" value="ATPase domain of HSP90 chaperone/DNA topoisomerase II/histidine kinase"/>
    <property type="match status" value="1"/>
</dbReference>
<dbReference type="InterPro" id="IPR000700">
    <property type="entry name" value="PAS-assoc_C"/>
</dbReference>
<dbReference type="Gene3D" id="3.30.450.20">
    <property type="entry name" value="PAS domain"/>
    <property type="match status" value="3"/>
</dbReference>
<dbReference type="Gene3D" id="3.30.565.10">
    <property type="entry name" value="Histidine kinase-like ATPase, C-terminal domain"/>
    <property type="match status" value="1"/>
</dbReference>
<comment type="catalytic activity">
    <reaction evidence="1">
        <text>ATP + protein L-histidine = ADP + protein N-phospho-L-histidine.</text>
        <dbReference type="EC" id="2.7.13.3"/>
    </reaction>
</comment>
<dbReference type="SUPFAM" id="SSF47384">
    <property type="entry name" value="Homodimeric domain of signal transducing histidine kinase"/>
    <property type="match status" value="1"/>
</dbReference>
<dbReference type="EC" id="2.7.13.3" evidence="2"/>
<dbReference type="PANTHER" id="PTHR43304">
    <property type="entry name" value="PHYTOCHROME-LIKE PROTEIN CPH1"/>
    <property type="match status" value="1"/>
</dbReference>
<evidence type="ECO:0000256" key="4">
    <source>
        <dbReference type="ARBA" id="ARBA00022679"/>
    </source>
</evidence>
<feature type="transmembrane region" description="Helical" evidence="6">
    <location>
        <begin position="28"/>
        <end position="49"/>
    </location>
</feature>
<dbReference type="EMBL" id="CU459003">
    <property type="protein sequence ID" value="CAM75577.1"/>
    <property type="molecule type" value="Genomic_DNA"/>
</dbReference>
<keyword evidence="6" id="KW-1133">Transmembrane helix</keyword>
<feature type="domain" description="PAS" evidence="8">
    <location>
        <begin position="348"/>
        <end position="416"/>
    </location>
</feature>
<dbReference type="AlphaFoldDB" id="A4TY70"/>
<feature type="domain" description="Histidine kinase" evidence="7">
    <location>
        <begin position="489"/>
        <end position="702"/>
    </location>
</feature>
<dbReference type="InterPro" id="IPR036890">
    <property type="entry name" value="HATPase_C_sf"/>
</dbReference>
<evidence type="ECO:0000256" key="3">
    <source>
        <dbReference type="ARBA" id="ARBA00022553"/>
    </source>
</evidence>
<keyword evidence="3" id="KW-0597">Phosphoprotein</keyword>
<dbReference type="SMART" id="SM00387">
    <property type="entry name" value="HATPase_c"/>
    <property type="match status" value="1"/>
</dbReference>
<evidence type="ECO:0000256" key="1">
    <source>
        <dbReference type="ARBA" id="ARBA00000085"/>
    </source>
</evidence>
<feature type="domain" description="PAC" evidence="9">
    <location>
        <begin position="417"/>
        <end position="471"/>
    </location>
</feature>
<dbReference type="InterPro" id="IPR001610">
    <property type="entry name" value="PAC"/>
</dbReference>
<evidence type="ECO:0000256" key="6">
    <source>
        <dbReference type="SAM" id="Phobius"/>
    </source>
</evidence>
<dbReference type="NCBIfam" id="TIGR00229">
    <property type="entry name" value="sensory_box"/>
    <property type="match status" value="1"/>
</dbReference>
<dbReference type="CDD" id="cd12914">
    <property type="entry name" value="PDC1_DGC_like"/>
    <property type="match status" value="1"/>
</dbReference>
<dbReference type="CDD" id="cd12915">
    <property type="entry name" value="PDC2_DGC_like"/>
    <property type="match status" value="1"/>
</dbReference>
<keyword evidence="4" id="KW-0808">Transferase</keyword>
<evidence type="ECO:0000256" key="2">
    <source>
        <dbReference type="ARBA" id="ARBA00012438"/>
    </source>
</evidence>
<dbReference type="InterPro" id="IPR005467">
    <property type="entry name" value="His_kinase_dom"/>
</dbReference>
<dbReference type="Pfam" id="PF22588">
    <property type="entry name" value="dCache_1_like"/>
    <property type="match status" value="1"/>
</dbReference>
<dbReference type="PROSITE" id="PS50112">
    <property type="entry name" value="PAS"/>
    <property type="match status" value="1"/>
</dbReference>
<dbReference type="Pfam" id="PF13426">
    <property type="entry name" value="PAS_9"/>
    <property type="match status" value="1"/>
</dbReference>
<evidence type="ECO:0000256" key="5">
    <source>
        <dbReference type="ARBA" id="ARBA00022777"/>
    </source>
</evidence>
<dbReference type="InterPro" id="IPR003594">
    <property type="entry name" value="HATPase_dom"/>
</dbReference>
<dbReference type="PRINTS" id="PR00344">
    <property type="entry name" value="BCTRLSENSOR"/>
</dbReference>
<dbReference type="Pfam" id="PF02518">
    <property type="entry name" value="HATPase_c"/>
    <property type="match status" value="1"/>
</dbReference>
<dbReference type="InterPro" id="IPR054327">
    <property type="entry name" value="His-kinase-like_sensor"/>
</dbReference>
<dbReference type="InterPro" id="IPR000014">
    <property type="entry name" value="PAS"/>
</dbReference>
<evidence type="ECO:0000259" key="8">
    <source>
        <dbReference type="PROSITE" id="PS50112"/>
    </source>
</evidence>
<organism evidence="10">
    <name type="scientific">Magnetospirillum gryphiswaldense</name>
    <dbReference type="NCBI Taxonomy" id="55518"/>
    <lineage>
        <taxon>Bacteria</taxon>
        <taxon>Pseudomonadati</taxon>
        <taxon>Pseudomonadota</taxon>
        <taxon>Alphaproteobacteria</taxon>
        <taxon>Rhodospirillales</taxon>
        <taxon>Rhodospirillaceae</taxon>
        <taxon>Magnetospirillum</taxon>
    </lineage>
</organism>
<dbReference type="InterPro" id="IPR035965">
    <property type="entry name" value="PAS-like_dom_sf"/>
</dbReference>
<dbReference type="InterPro" id="IPR004358">
    <property type="entry name" value="Sig_transdc_His_kin-like_C"/>
</dbReference>
<dbReference type="SMART" id="SM00086">
    <property type="entry name" value="PAC"/>
    <property type="match status" value="1"/>
</dbReference>
<feature type="transmembrane region" description="Helical" evidence="6">
    <location>
        <begin position="312"/>
        <end position="330"/>
    </location>
</feature>
<dbReference type="GO" id="GO:0000155">
    <property type="term" value="F:phosphorelay sensor kinase activity"/>
    <property type="evidence" value="ECO:0007669"/>
    <property type="project" value="InterPro"/>
</dbReference>
<evidence type="ECO:0000259" key="7">
    <source>
        <dbReference type="PROSITE" id="PS50109"/>
    </source>
</evidence>
<dbReference type="PROSITE" id="PS50109">
    <property type="entry name" value="HIS_KIN"/>
    <property type="match status" value="1"/>
</dbReference>
<dbReference type="SUPFAM" id="SSF55785">
    <property type="entry name" value="PYP-like sensor domain (PAS domain)"/>
    <property type="match status" value="1"/>
</dbReference>